<dbReference type="Proteomes" id="UP001331761">
    <property type="component" value="Unassembled WGS sequence"/>
</dbReference>
<name>A0AAN8FWZ0_TRICO</name>
<keyword evidence="3" id="KW-1185">Reference proteome</keyword>
<evidence type="ECO:0000256" key="1">
    <source>
        <dbReference type="SAM" id="MobiDB-lite"/>
    </source>
</evidence>
<reference evidence="2 3" key="1">
    <citation type="submission" date="2019-10" db="EMBL/GenBank/DDBJ databases">
        <title>Assembly and Annotation for the nematode Trichostrongylus colubriformis.</title>
        <authorList>
            <person name="Martin J."/>
        </authorList>
    </citation>
    <scope>NUCLEOTIDE SEQUENCE [LARGE SCALE GENOMIC DNA]</scope>
    <source>
        <strain evidence="2">G859</strain>
        <tissue evidence="2">Whole worm</tissue>
    </source>
</reference>
<evidence type="ECO:0008006" key="4">
    <source>
        <dbReference type="Google" id="ProtNLM"/>
    </source>
</evidence>
<comment type="caution">
    <text evidence="2">The sequence shown here is derived from an EMBL/GenBank/DDBJ whole genome shotgun (WGS) entry which is preliminary data.</text>
</comment>
<dbReference type="EMBL" id="WIXE01004657">
    <property type="protein sequence ID" value="KAK5982842.1"/>
    <property type="molecule type" value="Genomic_DNA"/>
</dbReference>
<feature type="compositionally biased region" description="Basic residues" evidence="1">
    <location>
        <begin position="179"/>
        <end position="189"/>
    </location>
</feature>
<gene>
    <name evidence="2" type="ORF">GCK32_017057</name>
</gene>
<dbReference type="AlphaFoldDB" id="A0AAN8FWZ0"/>
<protein>
    <recommendedName>
        <fullName evidence="4">Peptidase A2 domain-containing protein</fullName>
    </recommendedName>
</protein>
<sequence length="197" mass="21807">MLVDAKAYNHNAKTLHLVTLLLNSGAQNSFITTSTAKHLCLSIVNQKARTFVIFGGHETTEMTGIVEVTLVDSQNDKLTLQLTLKDTITLPQVPPRLPEVDIDFIKTNGLQLPSNNTSHPVTPNILIGINNYWDIFTQEPPLCLPSGMVLTHTRFGTVVSGSLVFCAGYRKAQKPTQYTRHRTQTKKQRNVSGHSTL</sequence>
<feature type="region of interest" description="Disordered" evidence="1">
    <location>
        <begin position="176"/>
        <end position="197"/>
    </location>
</feature>
<accession>A0AAN8FWZ0</accession>
<organism evidence="2 3">
    <name type="scientific">Trichostrongylus colubriformis</name>
    <name type="common">Black scour worm</name>
    <dbReference type="NCBI Taxonomy" id="6319"/>
    <lineage>
        <taxon>Eukaryota</taxon>
        <taxon>Metazoa</taxon>
        <taxon>Ecdysozoa</taxon>
        <taxon>Nematoda</taxon>
        <taxon>Chromadorea</taxon>
        <taxon>Rhabditida</taxon>
        <taxon>Rhabditina</taxon>
        <taxon>Rhabditomorpha</taxon>
        <taxon>Strongyloidea</taxon>
        <taxon>Trichostrongylidae</taxon>
        <taxon>Trichostrongylus</taxon>
    </lineage>
</organism>
<proteinExistence type="predicted"/>
<evidence type="ECO:0000313" key="3">
    <source>
        <dbReference type="Proteomes" id="UP001331761"/>
    </source>
</evidence>
<evidence type="ECO:0000313" key="2">
    <source>
        <dbReference type="EMBL" id="KAK5982842.1"/>
    </source>
</evidence>